<protein>
    <submittedName>
        <fullName evidence="2">(S)-beta-bisabolene synthase</fullName>
    </submittedName>
</protein>
<feature type="region of interest" description="Disordered" evidence="1">
    <location>
        <begin position="168"/>
        <end position="189"/>
    </location>
</feature>
<reference evidence="2 3" key="1">
    <citation type="journal article" date="2021" name="Elife">
        <title>Chloroplast acquisition without the gene transfer in kleptoplastic sea slugs, Plakobranchus ocellatus.</title>
        <authorList>
            <person name="Maeda T."/>
            <person name="Takahashi S."/>
            <person name="Yoshida T."/>
            <person name="Shimamura S."/>
            <person name="Takaki Y."/>
            <person name="Nagai Y."/>
            <person name="Toyoda A."/>
            <person name="Suzuki Y."/>
            <person name="Arimoto A."/>
            <person name="Ishii H."/>
            <person name="Satoh N."/>
            <person name="Nishiyama T."/>
            <person name="Hasebe M."/>
            <person name="Maruyama T."/>
            <person name="Minagawa J."/>
            <person name="Obokata J."/>
            <person name="Shigenobu S."/>
        </authorList>
    </citation>
    <scope>NUCLEOTIDE SEQUENCE [LARGE SCALE GENOMIC DNA]</scope>
</reference>
<keyword evidence="3" id="KW-1185">Reference proteome</keyword>
<feature type="compositionally biased region" description="Pro residues" evidence="1">
    <location>
        <begin position="264"/>
        <end position="276"/>
    </location>
</feature>
<dbReference type="PANTHER" id="PTHR46601">
    <property type="entry name" value="ULP_PROTEASE DOMAIN-CONTAINING PROTEIN"/>
    <property type="match status" value="1"/>
</dbReference>
<name>A0AAV4JY60_9GAST</name>
<feature type="region of interest" description="Disordered" evidence="1">
    <location>
        <begin position="307"/>
        <end position="335"/>
    </location>
</feature>
<dbReference type="InterPro" id="IPR047273">
    <property type="entry name" value="VRTN_OTU_dom"/>
</dbReference>
<dbReference type="Proteomes" id="UP000762676">
    <property type="component" value="Unassembled WGS sequence"/>
</dbReference>
<accession>A0AAV4JY60</accession>
<dbReference type="AlphaFoldDB" id="A0AAV4JY60"/>
<gene>
    <name evidence="2" type="ORF">ElyMa_001725500</name>
</gene>
<proteinExistence type="predicted"/>
<sequence length="1169" mass="130330">MSEEADRPRRSVRKVTVVLKSPSKGKKSTLDYVKKFRAKIAEDPEVHKVRQDVVNKQSRAFYNGMTPEQREKDRKKMQREAQKVGSAAVAALKPTTRKEAQEQGERRAKMAAYMREYRKNLSRQKKAAINKGRMVRYYMSKPNLTSPASVKDQATGNDVGAEQSLGDLRATGECPTPPTTALATPPLPSSPWTTGLTAVIQSAVQAGLSVAASPGSAGKEHVDGLAAAIQSAVVAGLAKLGSPSEAKSNLPAEADSEPANQLSSPPPAAPSPPPKLPEVSVGPVASCTMGTVGRFAKKFAEGVLGKKPSTPAPKASWSGLDNIISDTGTHDTEPEKLKRSTTKGALKKARQRVRKILGGGERAALLLKGLIKIADKNSKEHFQKLNISAKTPEKQTPPPKNRVRVKTARQLFNKPKSKGAAIIKFYIERSIPLPHKRTVSKKTQTEKRVLDVPVKKLFKEFVEQHPTIKISKSTFYRHRPKHILLHSKFPLFTCLCDICQNVQLKLKILNNYLPSSLRMADKWDLYNNLLCSNTNGNVSFNCISMHCNQCGPESLRDKIFSNSALEGLKSKFVVWRKWETVEEEGKKRKALQEVTGSISRLVNDLVWDCRETKFTSHVFTAKWQKDQFSMICNNFPSASAVVVIDFAENYRCLVQGEIQSAYYSYKQVTVHPCVSYYNCDTCGERVNDYSIFVSDDVKHDAHFSQRCQENVISFLKAKGINKVFIFSDGASSQYKSKVPFAFLTKLSKQVDIERCFFGSRHGKNPCDAAGGIVKSCAENAVKCGHAHIQSASDFFDYCSKALALTASCKSHVNRRFYLIENINRSVDIPQFSTLPGTRKLHSIKHISETVFVTRNLSCFCDACLSSSAPITNCQNSNYVNEWETVRLKDGRDNDGSCFGGDDTLNRAFVAGAEDDSVAVLPFLSFVDRIAFFKNLQEHLVNCSTFTELTRLCKTVLPHLERFTLEPQSVYVGDCDAVVDVHACSLRPDAFLPLFPIETTGDGNCMPRAVSRACFCVEDYHCELRCRIVFDMCFHKEHYLSFLPQNDIMQIALLSPCSEGFNLFDFDHLSDIYEAEVLYTSTLTHTLGLWQMSAFASVTGCKIVSVYPSLGPPQYRKLFDQCLKPRVQRRADVLTLMWTSDRQDMKPEYWVANHVVPLLPLGNLTVVWDD</sequence>
<dbReference type="PANTHER" id="PTHR46601:SF1">
    <property type="entry name" value="ADF-H DOMAIN-CONTAINING PROTEIN"/>
    <property type="match status" value="1"/>
</dbReference>
<dbReference type="CDD" id="cd22791">
    <property type="entry name" value="OTU_VRTN"/>
    <property type="match status" value="1"/>
</dbReference>
<evidence type="ECO:0000313" key="3">
    <source>
        <dbReference type="Proteomes" id="UP000762676"/>
    </source>
</evidence>
<evidence type="ECO:0000313" key="2">
    <source>
        <dbReference type="EMBL" id="GFS26645.1"/>
    </source>
</evidence>
<organism evidence="2 3">
    <name type="scientific">Elysia marginata</name>
    <dbReference type="NCBI Taxonomy" id="1093978"/>
    <lineage>
        <taxon>Eukaryota</taxon>
        <taxon>Metazoa</taxon>
        <taxon>Spiralia</taxon>
        <taxon>Lophotrochozoa</taxon>
        <taxon>Mollusca</taxon>
        <taxon>Gastropoda</taxon>
        <taxon>Heterobranchia</taxon>
        <taxon>Euthyneura</taxon>
        <taxon>Panpulmonata</taxon>
        <taxon>Sacoglossa</taxon>
        <taxon>Placobranchoidea</taxon>
        <taxon>Plakobranchidae</taxon>
        <taxon>Elysia</taxon>
    </lineage>
</organism>
<dbReference type="EMBL" id="BMAT01003490">
    <property type="protein sequence ID" value="GFS26645.1"/>
    <property type="molecule type" value="Genomic_DNA"/>
</dbReference>
<comment type="caution">
    <text evidence="2">The sequence shown here is derived from an EMBL/GenBank/DDBJ whole genome shotgun (WGS) entry which is preliminary data.</text>
</comment>
<feature type="region of interest" description="Disordered" evidence="1">
    <location>
        <begin position="242"/>
        <end position="280"/>
    </location>
</feature>
<feature type="compositionally biased region" description="Low complexity" evidence="1">
    <location>
        <begin position="179"/>
        <end position="189"/>
    </location>
</feature>
<evidence type="ECO:0000256" key="1">
    <source>
        <dbReference type="SAM" id="MobiDB-lite"/>
    </source>
</evidence>